<dbReference type="Pfam" id="PF02519">
    <property type="entry name" value="Auxin_inducible"/>
    <property type="match status" value="1"/>
</dbReference>
<dbReference type="PANTHER" id="PTHR31374">
    <property type="entry name" value="AUXIN-INDUCED PROTEIN-LIKE-RELATED"/>
    <property type="match status" value="1"/>
</dbReference>
<comment type="similarity">
    <text evidence="1">Belongs to the ARG7 family.</text>
</comment>
<reference evidence="5 6" key="1">
    <citation type="journal article" date="2013" name="Genome Biol.">
        <title>The genome sequence of the most widely cultivated cacao type and its use to identify candidate genes regulating pod color.</title>
        <authorList>
            <person name="Motamayor J.C."/>
            <person name="Mockaitis K."/>
            <person name="Schmutz J."/>
            <person name="Haiminen N."/>
            <person name="Iii D.L."/>
            <person name="Cornejo O."/>
            <person name="Findley S.D."/>
            <person name="Zheng P."/>
            <person name="Utro F."/>
            <person name="Royaert S."/>
            <person name="Saski C."/>
            <person name="Jenkins J."/>
            <person name="Podicheti R."/>
            <person name="Zhao M."/>
            <person name="Scheffler B.E."/>
            <person name="Stack J.C."/>
            <person name="Feltus F.A."/>
            <person name="Mustiga G.M."/>
            <person name="Amores F."/>
            <person name="Phillips W."/>
            <person name="Marelli J.P."/>
            <person name="May G.D."/>
            <person name="Shapiro H."/>
            <person name="Ma J."/>
            <person name="Bustamante C.D."/>
            <person name="Schnell R.J."/>
            <person name="Main D."/>
            <person name="Gilbert D."/>
            <person name="Parida L."/>
            <person name="Kuhn D.N."/>
        </authorList>
    </citation>
    <scope>NUCLEOTIDE SEQUENCE [LARGE SCALE GENOMIC DNA]</scope>
    <source>
        <strain evidence="6">cv. Matina 1-6</strain>
    </source>
</reference>
<dbReference type="STRING" id="3641.A0A061H0A8"/>
<keyword evidence="2" id="KW-0217">Developmental protein</keyword>
<evidence type="ECO:0000256" key="2">
    <source>
        <dbReference type="ARBA" id="ARBA00022473"/>
    </source>
</evidence>
<evidence type="ECO:0008006" key="7">
    <source>
        <dbReference type="Google" id="ProtNLM"/>
    </source>
</evidence>
<keyword evidence="3" id="KW-0341">Growth regulation</keyword>
<name>A0A061H0A8_THECC</name>
<feature type="compositionally biased region" description="Basic and acidic residues" evidence="4">
    <location>
        <begin position="47"/>
        <end position="56"/>
    </location>
</feature>
<proteinExistence type="inferred from homology"/>
<dbReference type="GO" id="GO:0009733">
    <property type="term" value="P:response to auxin"/>
    <property type="evidence" value="ECO:0007669"/>
    <property type="project" value="InterPro"/>
</dbReference>
<accession>A0A061H0A8</accession>
<dbReference type="InParanoid" id="A0A061H0A8"/>
<keyword evidence="6" id="KW-1185">Reference proteome</keyword>
<protein>
    <recommendedName>
        <fullName evidence="7">SAUR-like auxin-responsive protein family</fullName>
    </recommendedName>
</protein>
<dbReference type="Proteomes" id="UP000026915">
    <property type="component" value="Chromosome 9"/>
</dbReference>
<dbReference type="Gramene" id="EOY34459">
    <property type="protein sequence ID" value="EOY34459"/>
    <property type="gene ID" value="TCM_042136"/>
</dbReference>
<evidence type="ECO:0000256" key="1">
    <source>
        <dbReference type="ARBA" id="ARBA00006974"/>
    </source>
</evidence>
<evidence type="ECO:0000313" key="6">
    <source>
        <dbReference type="Proteomes" id="UP000026915"/>
    </source>
</evidence>
<dbReference type="EMBL" id="CM001887">
    <property type="protein sequence ID" value="EOY34459.1"/>
    <property type="molecule type" value="Genomic_DNA"/>
</dbReference>
<dbReference type="AlphaFoldDB" id="A0A061H0A8"/>
<gene>
    <name evidence="5" type="ORF">TCM_042136</name>
</gene>
<evidence type="ECO:0000256" key="4">
    <source>
        <dbReference type="SAM" id="MobiDB-lite"/>
    </source>
</evidence>
<dbReference type="PANTHER" id="PTHR31374:SF264">
    <property type="entry name" value="AUXIN-RESPONSIVE PROTEIN SAUR36-LIKE"/>
    <property type="match status" value="1"/>
</dbReference>
<evidence type="ECO:0000313" key="5">
    <source>
        <dbReference type="EMBL" id="EOY34459.1"/>
    </source>
</evidence>
<evidence type="ECO:0000256" key="3">
    <source>
        <dbReference type="ARBA" id="ARBA00022604"/>
    </source>
</evidence>
<dbReference type="HOGENOM" id="CLU_098106_1_1_1"/>
<sequence length="132" mass="14751">MSKAVKGKGRFMVIAKGRPESPTCSVLQNWLSTLSELAHKYLNCTMSKKDGKKSDSDTDDQSANVPDDVKEGHFAVIAMDKGDQKRFVDTLNHPNNAIFLRLLEQAAEEYDFVHEGAVTVPCQPRELERLLT</sequence>
<feature type="region of interest" description="Disordered" evidence="4">
    <location>
        <begin position="47"/>
        <end position="67"/>
    </location>
</feature>
<organism evidence="5 6">
    <name type="scientific">Theobroma cacao</name>
    <name type="common">Cacao</name>
    <name type="synonym">Cocoa</name>
    <dbReference type="NCBI Taxonomy" id="3641"/>
    <lineage>
        <taxon>Eukaryota</taxon>
        <taxon>Viridiplantae</taxon>
        <taxon>Streptophyta</taxon>
        <taxon>Embryophyta</taxon>
        <taxon>Tracheophyta</taxon>
        <taxon>Spermatophyta</taxon>
        <taxon>Magnoliopsida</taxon>
        <taxon>eudicotyledons</taxon>
        <taxon>Gunneridae</taxon>
        <taxon>Pentapetalae</taxon>
        <taxon>rosids</taxon>
        <taxon>malvids</taxon>
        <taxon>Malvales</taxon>
        <taxon>Malvaceae</taxon>
        <taxon>Byttnerioideae</taxon>
        <taxon>Theobroma</taxon>
    </lineage>
</organism>
<dbReference type="InterPro" id="IPR003676">
    <property type="entry name" value="SAUR_fam"/>
</dbReference>